<comment type="subcellular location">
    <subcellularLocation>
        <location evidence="2">Cell membrane</location>
        <topology evidence="2">Lipid-anchor</topology>
        <topology evidence="2">GPI-anchor</topology>
    </subcellularLocation>
</comment>
<dbReference type="Pfam" id="PF00913">
    <property type="entry name" value="Trypan_glycop"/>
    <property type="match status" value="1"/>
</dbReference>
<dbReference type="GO" id="GO:0042783">
    <property type="term" value="P:symbiont-mediated evasion of host immune response"/>
    <property type="evidence" value="ECO:0007669"/>
    <property type="project" value="InterPro"/>
</dbReference>
<reference evidence="11" key="1">
    <citation type="submission" date="2016-08" db="EMBL/GenBank/DDBJ databases">
        <title>VSG repertoire of Trypanosoma brucei EATRO 1125.</title>
        <authorList>
            <person name="Cross G.A."/>
        </authorList>
    </citation>
    <scope>NUCLEOTIDE SEQUENCE</scope>
    <source>
        <strain evidence="11">EATRO 1125</strain>
    </source>
</reference>
<keyword evidence="7" id="KW-0449">Lipoprotein</keyword>
<evidence type="ECO:0000259" key="9">
    <source>
        <dbReference type="Pfam" id="PF00913"/>
    </source>
</evidence>
<evidence type="ECO:0000256" key="6">
    <source>
        <dbReference type="ARBA" id="ARBA00023180"/>
    </source>
</evidence>
<evidence type="ECO:0000256" key="8">
    <source>
        <dbReference type="SAM" id="SignalP"/>
    </source>
</evidence>
<keyword evidence="5" id="KW-0472">Membrane</keyword>
<evidence type="ECO:0000256" key="7">
    <source>
        <dbReference type="ARBA" id="ARBA00023288"/>
    </source>
</evidence>
<dbReference type="InterPro" id="IPR001812">
    <property type="entry name" value="Trypano_VSG_A_N_dom"/>
</dbReference>
<evidence type="ECO:0000256" key="2">
    <source>
        <dbReference type="ARBA" id="ARBA00004609"/>
    </source>
</evidence>
<dbReference type="EMBL" id="KX700015">
    <property type="protein sequence ID" value="APD73971.1"/>
    <property type="molecule type" value="Genomic_DNA"/>
</dbReference>
<dbReference type="SUPFAM" id="SSF58087">
    <property type="entry name" value="Variant surface glycoprotein (N-terminal domain)"/>
    <property type="match status" value="1"/>
</dbReference>
<proteinExistence type="predicted"/>
<dbReference type="VEuPathDB" id="TriTrypDB:Tb927.5.4770"/>
<name>A0A1J0R821_9TRYP</name>
<dbReference type="GO" id="GO:0098552">
    <property type="term" value="C:side of membrane"/>
    <property type="evidence" value="ECO:0007669"/>
    <property type="project" value="UniProtKB-KW"/>
</dbReference>
<dbReference type="AlphaFoldDB" id="A0A1J0R821"/>
<evidence type="ECO:0000256" key="3">
    <source>
        <dbReference type="ARBA" id="ARBA00022475"/>
    </source>
</evidence>
<feature type="signal peptide" evidence="8">
    <location>
        <begin position="1"/>
        <end position="24"/>
    </location>
</feature>
<dbReference type="Pfam" id="PF10659">
    <property type="entry name" value="Trypan_glycop_C"/>
    <property type="match status" value="1"/>
</dbReference>
<feature type="chain" id="PRO_5012023441" evidence="8">
    <location>
        <begin position="25"/>
        <end position="572"/>
    </location>
</feature>
<dbReference type="VEuPathDB" id="TriTrypDB:Tb427_000156400"/>
<dbReference type="Gene3D" id="3.90.150.10">
    <property type="entry name" value="Variant Surface Glycoprotein, subunit A domain 1"/>
    <property type="match status" value="1"/>
</dbReference>
<evidence type="ECO:0000256" key="1">
    <source>
        <dbReference type="ARBA" id="ARBA00002523"/>
    </source>
</evidence>
<feature type="domain" description="Trypanosome variant surface glycoprotein C-terminal" evidence="10">
    <location>
        <begin position="406"/>
        <end position="508"/>
    </location>
</feature>
<feature type="domain" description="Trypanosome variant surface glycoprotein A-type N-terminal" evidence="9">
    <location>
        <begin position="12"/>
        <end position="372"/>
    </location>
</feature>
<evidence type="ECO:0000256" key="4">
    <source>
        <dbReference type="ARBA" id="ARBA00022622"/>
    </source>
</evidence>
<evidence type="ECO:0000256" key="5">
    <source>
        <dbReference type="ARBA" id="ARBA00023136"/>
    </source>
</evidence>
<keyword evidence="3" id="KW-1003">Cell membrane</keyword>
<evidence type="ECO:0000313" key="11">
    <source>
        <dbReference type="EMBL" id="APD73971.1"/>
    </source>
</evidence>
<comment type="function">
    <text evidence="1">VSG forms a coat on the surface of the parasite. The trypanosome evades the immune response of the host by expressing a series of antigenically distinct VSGs from an estimated 1000 VSG genes.</text>
</comment>
<keyword evidence="8" id="KW-0732">Signal</keyword>
<organism evidence="11">
    <name type="scientific">Trypanosoma brucei</name>
    <dbReference type="NCBI Taxonomy" id="5691"/>
    <lineage>
        <taxon>Eukaryota</taxon>
        <taxon>Discoba</taxon>
        <taxon>Euglenozoa</taxon>
        <taxon>Kinetoplastea</taxon>
        <taxon>Metakinetoplastina</taxon>
        <taxon>Trypanosomatida</taxon>
        <taxon>Trypanosomatidae</taxon>
        <taxon>Trypanosoma</taxon>
    </lineage>
</organism>
<keyword evidence="4" id="KW-0336">GPI-anchor</keyword>
<protein>
    <submittedName>
        <fullName evidence="11">Variant surface glycoprotein 1125.2093</fullName>
    </submittedName>
</protein>
<evidence type="ECO:0000259" key="10">
    <source>
        <dbReference type="Pfam" id="PF10659"/>
    </source>
</evidence>
<dbReference type="GO" id="GO:0005886">
    <property type="term" value="C:plasma membrane"/>
    <property type="evidence" value="ECO:0007669"/>
    <property type="project" value="UniProtKB-SubCell"/>
</dbReference>
<dbReference type="InterPro" id="IPR019609">
    <property type="entry name" value="Variant_surf_glycoprt_trypan_C"/>
</dbReference>
<keyword evidence="6" id="KW-0325">Glycoprotein</keyword>
<sequence>MAVFISFFATVAFVLVTYETHVQAANKKPLVKAAWTAVCDVAAELYEASEATKQATASKRRVVDKMQQQLLRTRILIQTLISDTDVKRFTTVAKYLEAKLAAALKNLLGSETNAAEDILTKTAFANGHIREFLVIASGATQAGGRGCISNHASDGGSELKGLSQLVAQHGPCKALENEKPTGYDRMQAVTATGFKQFTSGGSAVSGSEKGCRLLTTGDSEGYIEGTLTTPDVPMAGGLLTASGSGGKFTALDNIEDARMDDKNKIIKRVWESLKKKPTKVAEYTDDDISTLKSESTFQDAFRSIFGASKDTEEDKIAETIEKQYPKTGNDFTKQIWDRIADTSLKSEISGQEKGTKIETIDDIGTLTVILRNFTGERQKKEREREQRKSETKCNAEATQQAISADCTKLEKAECKPDVGCKYNETATKCENDPKSSVVQANQETGKTDGGVKCSDHKDQSTCEQANEGKDKPVCGFRNGREDEDYEDTEKCQNGSFLVNKKLDLSMAANRRIKLSRIPVSSSIKISLVAPTTASMWCQGLFLRPEGSQALTLNPIQQDWGKKQAFSEQRRSK</sequence>
<dbReference type="Gene3D" id="1.10.470.10">
    <property type="entry name" value="Variant Surface Glycoprotein, subunit A, domain 2"/>
    <property type="match status" value="1"/>
</dbReference>
<accession>A0A1J0R821</accession>